<organism evidence="1">
    <name type="scientific">Arundo donax</name>
    <name type="common">Giant reed</name>
    <name type="synonym">Donax arundinaceus</name>
    <dbReference type="NCBI Taxonomy" id="35708"/>
    <lineage>
        <taxon>Eukaryota</taxon>
        <taxon>Viridiplantae</taxon>
        <taxon>Streptophyta</taxon>
        <taxon>Embryophyta</taxon>
        <taxon>Tracheophyta</taxon>
        <taxon>Spermatophyta</taxon>
        <taxon>Magnoliopsida</taxon>
        <taxon>Liliopsida</taxon>
        <taxon>Poales</taxon>
        <taxon>Poaceae</taxon>
        <taxon>PACMAD clade</taxon>
        <taxon>Arundinoideae</taxon>
        <taxon>Arundineae</taxon>
        <taxon>Arundo</taxon>
    </lineage>
</organism>
<evidence type="ECO:0000313" key="1">
    <source>
        <dbReference type="EMBL" id="JAE17520.1"/>
    </source>
</evidence>
<reference evidence="1" key="2">
    <citation type="journal article" date="2015" name="Data Brief">
        <title>Shoot transcriptome of the giant reed, Arundo donax.</title>
        <authorList>
            <person name="Barrero R.A."/>
            <person name="Guerrero F.D."/>
            <person name="Moolhuijzen P."/>
            <person name="Goolsby J.A."/>
            <person name="Tidwell J."/>
            <person name="Bellgard S.E."/>
            <person name="Bellgard M.I."/>
        </authorList>
    </citation>
    <scope>NUCLEOTIDE SEQUENCE</scope>
    <source>
        <tissue evidence="1">Shoot tissue taken approximately 20 cm above the soil surface</tissue>
    </source>
</reference>
<dbReference type="EMBL" id="GBRH01180376">
    <property type="protein sequence ID" value="JAE17520.1"/>
    <property type="molecule type" value="Transcribed_RNA"/>
</dbReference>
<sequence>MMNTLSSRRKRRSLVALPFFGISPISQYSSLASFFG</sequence>
<proteinExistence type="predicted"/>
<protein>
    <submittedName>
        <fullName evidence="1">Uncharacterized protein</fullName>
    </submittedName>
</protein>
<accession>A0A0A9FXG5</accession>
<dbReference type="AlphaFoldDB" id="A0A0A9FXG5"/>
<reference evidence="1" key="1">
    <citation type="submission" date="2014-09" db="EMBL/GenBank/DDBJ databases">
        <authorList>
            <person name="Magalhaes I.L.F."/>
            <person name="Oliveira U."/>
            <person name="Santos F.R."/>
            <person name="Vidigal T.H.D.A."/>
            <person name="Brescovit A.D."/>
            <person name="Santos A.J."/>
        </authorList>
    </citation>
    <scope>NUCLEOTIDE SEQUENCE</scope>
    <source>
        <tissue evidence="1">Shoot tissue taken approximately 20 cm above the soil surface</tissue>
    </source>
</reference>
<name>A0A0A9FXG5_ARUDO</name>